<gene>
    <name evidence="3" type="ORF">ODALV1_LOCUS18323</name>
</gene>
<comment type="caution">
    <text evidence="3">The sequence shown here is derived from an EMBL/GenBank/DDBJ whole genome shotgun (WGS) entry which is preliminary data.</text>
</comment>
<sequence length="334" mass="37708">MVDCSSPIVLKNIYTSPSAFNRSVSNFVRIERENARMLQRIANIMENEPAVSTKLRSNTRSTNNRSRSRQMKLLQITFDNLKMYQRIEAQKPIYSRKDQLDAFAKHERKMELRSYYPLFWKKPIAQPWDKLAAQALENAAKCPQPVVFFDLETDRAPLGQLLIELRADVVPFSAENFRCLATGELGLSYKCTEIHRILPGILWQGGDVSGKEGRGGKSIYGDVFPDENFKLKHNKPGTVSMVNAGKDTNASQFLITAKKLESLNGNNVVVGRLICGMEVLEEVSKLVTPSGRTKDRVWIARCGQVNTDEETADKLLEQIREHENSEGGGDQQEV</sequence>
<dbReference type="Pfam" id="PF13879">
    <property type="entry name" value="Hmw_CFAP97"/>
    <property type="match status" value="1"/>
</dbReference>
<dbReference type="Proteomes" id="UP001642540">
    <property type="component" value="Unassembled WGS sequence"/>
</dbReference>
<dbReference type="PANTHER" id="PTHR11071">
    <property type="entry name" value="PEPTIDYL-PROLYL CIS-TRANS ISOMERASE"/>
    <property type="match status" value="1"/>
</dbReference>
<organism evidence="3 4">
    <name type="scientific">Orchesella dallaii</name>
    <dbReference type="NCBI Taxonomy" id="48710"/>
    <lineage>
        <taxon>Eukaryota</taxon>
        <taxon>Metazoa</taxon>
        <taxon>Ecdysozoa</taxon>
        <taxon>Arthropoda</taxon>
        <taxon>Hexapoda</taxon>
        <taxon>Collembola</taxon>
        <taxon>Entomobryomorpha</taxon>
        <taxon>Entomobryoidea</taxon>
        <taxon>Orchesellidae</taxon>
        <taxon>Orchesellinae</taxon>
        <taxon>Orchesella</taxon>
    </lineage>
</organism>
<evidence type="ECO:0000313" key="3">
    <source>
        <dbReference type="EMBL" id="CAL8118925.1"/>
    </source>
</evidence>
<dbReference type="SUPFAM" id="SSF50891">
    <property type="entry name" value="Cyclophilin-like"/>
    <property type="match status" value="1"/>
</dbReference>
<dbReference type="PRINTS" id="PR00153">
    <property type="entry name" value="CSAPPISMRASE"/>
</dbReference>
<accession>A0ABP1R6B3</accession>
<reference evidence="3 4" key="1">
    <citation type="submission" date="2024-08" db="EMBL/GenBank/DDBJ databases">
        <authorList>
            <person name="Cucini C."/>
            <person name="Frati F."/>
        </authorList>
    </citation>
    <scope>NUCLEOTIDE SEQUENCE [LARGE SCALE GENOMIC DNA]</scope>
</reference>
<dbReference type="Gene3D" id="2.40.100.10">
    <property type="entry name" value="Cyclophilin-like"/>
    <property type="match status" value="1"/>
</dbReference>
<protein>
    <recommendedName>
        <fullName evidence="2">PPIase cyclophilin-type domain-containing protein</fullName>
    </recommendedName>
</protein>
<dbReference type="PROSITE" id="PS50072">
    <property type="entry name" value="CSA_PPIASE_2"/>
    <property type="match status" value="1"/>
</dbReference>
<name>A0ABP1R6B3_9HEXA</name>
<proteinExistence type="inferred from homology"/>
<comment type="similarity">
    <text evidence="1">Belongs to the CFAP97 family.</text>
</comment>
<dbReference type="InterPro" id="IPR029000">
    <property type="entry name" value="Cyclophilin-like_dom_sf"/>
</dbReference>
<evidence type="ECO:0000313" key="4">
    <source>
        <dbReference type="Proteomes" id="UP001642540"/>
    </source>
</evidence>
<dbReference type="InterPro" id="IPR029488">
    <property type="entry name" value="Hmw/CFAP97"/>
</dbReference>
<dbReference type="EMBL" id="CAXLJM020000057">
    <property type="protein sequence ID" value="CAL8118925.1"/>
    <property type="molecule type" value="Genomic_DNA"/>
</dbReference>
<keyword evidence="4" id="KW-1185">Reference proteome</keyword>
<dbReference type="InterPro" id="IPR002130">
    <property type="entry name" value="Cyclophilin-type_PPIase_dom"/>
</dbReference>
<feature type="domain" description="PPIase cyclophilin-type" evidence="2">
    <location>
        <begin position="148"/>
        <end position="304"/>
    </location>
</feature>
<dbReference type="Pfam" id="PF00160">
    <property type="entry name" value="Pro_isomerase"/>
    <property type="match status" value="1"/>
</dbReference>
<evidence type="ECO:0000256" key="1">
    <source>
        <dbReference type="ARBA" id="ARBA00008315"/>
    </source>
</evidence>
<evidence type="ECO:0000259" key="2">
    <source>
        <dbReference type="PROSITE" id="PS50072"/>
    </source>
</evidence>
<dbReference type="PANTHER" id="PTHR11071:SF569">
    <property type="entry name" value="PEPTIDYL-PROLYL CIS-TRANS ISOMERASE"/>
    <property type="match status" value="1"/>
</dbReference>